<dbReference type="EMBL" id="BAABBM010000001">
    <property type="protein sequence ID" value="GAA3900805.1"/>
    <property type="molecule type" value="Genomic_DNA"/>
</dbReference>
<feature type="transmembrane region" description="Helical" evidence="5">
    <location>
        <begin position="302"/>
        <end position="322"/>
    </location>
</feature>
<keyword evidence="4 5" id="KW-0472">Membrane</keyword>
<evidence type="ECO:0000256" key="4">
    <source>
        <dbReference type="ARBA" id="ARBA00023136"/>
    </source>
</evidence>
<feature type="transmembrane region" description="Helical" evidence="5">
    <location>
        <begin position="219"/>
        <end position="246"/>
    </location>
</feature>
<dbReference type="InterPro" id="IPR013525">
    <property type="entry name" value="ABC2_TM"/>
</dbReference>
<keyword evidence="8" id="KW-1185">Reference proteome</keyword>
<evidence type="ECO:0000313" key="8">
    <source>
        <dbReference type="Proteomes" id="UP001500827"/>
    </source>
</evidence>
<accession>A0ABP7LFD9</accession>
<dbReference type="Proteomes" id="UP001500827">
    <property type="component" value="Unassembled WGS sequence"/>
</dbReference>
<feature type="domain" description="ABC-2 type transporter transmembrane" evidence="6">
    <location>
        <begin position="25"/>
        <end position="371"/>
    </location>
</feature>
<feature type="transmembrane region" description="Helical" evidence="5">
    <location>
        <begin position="353"/>
        <end position="374"/>
    </location>
</feature>
<evidence type="ECO:0000256" key="1">
    <source>
        <dbReference type="ARBA" id="ARBA00004141"/>
    </source>
</evidence>
<dbReference type="RefSeq" id="WP_344699503.1">
    <property type="nucleotide sequence ID" value="NZ_BAABBM010000001.1"/>
</dbReference>
<feature type="transmembrane region" description="Helical" evidence="5">
    <location>
        <begin position="267"/>
        <end position="290"/>
    </location>
</feature>
<feature type="transmembrane region" description="Helical" evidence="5">
    <location>
        <begin position="27"/>
        <end position="47"/>
    </location>
</feature>
<gene>
    <name evidence="7" type="ORF">GCM10022276_19520</name>
</gene>
<organism evidence="7 8">
    <name type="scientific">Sphingomonas limnosediminicola</name>
    <dbReference type="NCBI Taxonomy" id="940133"/>
    <lineage>
        <taxon>Bacteria</taxon>
        <taxon>Pseudomonadati</taxon>
        <taxon>Pseudomonadota</taxon>
        <taxon>Alphaproteobacteria</taxon>
        <taxon>Sphingomonadales</taxon>
        <taxon>Sphingomonadaceae</taxon>
        <taxon>Sphingomonas</taxon>
    </lineage>
</organism>
<evidence type="ECO:0000256" key="5">
    <source>
        <dbReference type="SAM" id="Phobius"/>
    </source>
</evidence>
<proteinExistence type="predicted"/>
<evidence type="ECO:0000259" key="6">
    <source>
        <dbReference type="Pfam" id="PF12698"/>
    </source>
</evidence>
<name>A0ABP7LFD9_9SPHN</name>
<evidence type="ECO:0000256" key="2">
    <source>
        <dbReference type="ARBA" id="ARBA00022692"/>
    </source>
</evidence>
<comment type="subcellular location">
    <subcellularLocation>
        <location evidence="1">Membrane</location>
        <topology evidence="1">Multi-pass membrane protein</topology>
    </subcellularLocation>
</comment>
<reference evidence="8" key="1">
    <citation type="journal article" date="2019" name="Int. J. Syst. Evol. Microbiol.">
        <title>The Global Catalogue of Microorganisms (GCM) 10K type strain sequencing project: providing services to taxonomists for standard genome sequencing and annotation.</title>
        <authorList>
            <consortium name="The Broad Institute Genomics Platform"/>
            <consortium name="The Broad Institute Genome Sequencing Center for Infectious Disease"/>
            <person name="Wu L."/>
            <person name="Ma J."/>
        </authorList>
    </citation>
    <scope>NUCLEOTIDE SEQUENCE [LARGE SCALE GENOMIC DNA]</scope>
    <source>
        <strain evidence="8">JCM 17543</strain>
    </source>
</reference>
<keyword evidence="2 5" id="KW-0812">Transmembrane</keyword>
<comment type="caution">
    <text evidence="7">The sequence shown here is derived from an EMBL/GenBank/DDBJ whole genome shotgun (WGS) entry which is preliminary data.</text>
</comment>
<feature type="transmembrane region" description="Helical" evidence="5">
    <location>
        <begin position="181"/>
        <end position="199"/>
    </location>
</feature>
<sequence>MTRLLRSALVIARRDFAATVLSKAFIFFLLGPVFPLLLGGVFGGIGAQVASQTEQPVVAVISSQTDFQRYSASRDRLANALHDDSIVRLVHYDPAADVASQQKQLLTSRKPPIRAVLTGGLANPHLTGSVGEDNAVAQLELILTDARNPASQATDISVTDTKTATGAAAKDQAFTGQIGQMLLFFLTILLSGMVMSQLIEEKSNKIIEVIAAAVPIDALFIGKLFAMLAASIVGIVVWISAGALLIQMISSGGVRSLPAPAVGWPGFLALGVAYFAMYYLLLGAAFLTIGAQASTAREVQTLSMPVTFAQVLIFGFAATTVGRPDSAEAIAATIFPLSSPMAMLARAAQEPAWWPHIAAIVWQGIWVAVILRIGSRLFRKTVLKSGPRAKWWKLRRA</sequence>
<keyword evidence="3 5" id="KW-1133">Transmembrane helix</keyword>
<dbReference type="Pfam" id="PF12698">
    <property type="entry name" value="ABC2_membrane_3"/>
    <property type="match status" value="1"/>
</dbReference>
<evidence type="ECO:0000256" key="3">
    <source>
        <dbReference type="ARBA" id="ARBA00022989"/>
    </source>
</evidence>
<protein>
    <recommendedName>
        <fullName evidence="6">ABC-2 type transporter transmembrane domain-containing protein</fullName>
    </recommendedName>
</protein>
<evidence type="ECO:0000313" key="7">
    <source>
        <dbReference type="EMBL" id="GAA3900805.1"/>
    </source>
</evidence>